<protein>
    <recommendedName>
        <fullName evidence="4">DOMON domain-containing protein</fullName>
    </recommendedName>
</protein>
<accession>A0AA39I9W9</accession>
<name>A0AA39I9W9_9BILA</name>
<keyword evidence="1" id="KW-0732">Signal</keyword>
<evidence type="ECO:0000256" key="1">
    <source>
        <dbReference type="SAM" id="SignalP"/>
    </source>
</evidence>
<proteinExistence type="predicted"/>
<dbReference type="Proteomes" id="UP001175271">
    <property type="component" value="Unassembled WGS sequence"/>
</dbReference>
<sequence>MEARVFGWLWLLLAGALLCYGSPDRRIEIRGQVSYDEKTDAIRTVTMKMDRCPEYNFRGNFYYAVTCAGFVRVFMDQKFRTMWMWYADTAAKSKGRKYILDWQEDLEQTLKENMNKKCYNNDKFKVFYYDEYRLIFLRFGGHNSYVRYWISPDARYGPLHKQRESGVFMEFPHPFDESWKLMGYQNGAEGPNFICDPEAASFNPDEKEFKFPNGKYNVRWRKLTSEGSCTEPGSHPLQQIDPLRHLQMPITMAGSSKFPYRHIQYLNQVYNRHSIVSLNYPNDNHQGSKQYAAVLVKDSLHQRMRDAAGQTDTVTLHQPCYIRVNRPDLRESHEMLIVPEFIYNRFAIPEGMEAPLPTNVRTGNNISDVVDTAQETANAPSIRLSDQYYDDQDAVDAAVQSKAQKPVKVKLAVSTQFNVILSGSLLIAGFVF</sequence>
<feature type="signal peptide" evidence="1">
    <location>
        <begin position="1"/>
        <end position="21"/>
    </location>
</feature>
<gene>
    <name evidence="2" type="ORF">QR680_014130</name>
</gene>
<evidence type="ECO:0008006" key="4">
    <source>
        <dbReference type="Google" id="ProtNLM"/>
    </source>
</evidence>
<evidence type="ECO:0000313" key="3">
    <source>
        <dbReference type="Proteomes" id="UP001175271"/>
    </source>
</evidence>
<reference evidence="2" key="1">
    <citation type="submission" date="2023-06" db="EMBL/GenBank/DDBJ databases">
        <title>Genomic analysis of the entomopathogenic nematode Steinernema hermaphroditum.</title>
        <authorList>
            <person name="Schwarz E.M."/>
            <person name="Heppert J.K."/>
            <person name="Baniya A."/>
            <person name="Schwartz H.T."/>
            <person name="Tan C.-H."/>
            <person name="Antoshechkin I."/>
            <person name="Sternberg P.W."/>
            <person name="Goodrich-Blair H."/>
            <person name="Dillman A.R."/>
        </authorList>
    </citation>
    <scope>NUCLEOTIDE SEQUENCE</scope>
    <source>
        <strain evidence="2">PS9179</strain>
        <tissue evidence="2">Whole animal</tissue>
    </source>
</reference>
<dbReference type="AlphaFoldDB" id="A0AA39I9W9"/>
<dbReference type="EMBL" id="JAUCMV010000002">
    <property type="protein sequence ID" value="KAK0419414.1"/>
    <property type="molecule type" value="Genomic_DNA"/>
</dbReference>
<organism evidence="2 3">
    <name type="scientific">Steinernema hermaphroditum</name>
    <dbReference type="NCBI Taxonomy" id="289476"/>
    <lineage>
        <taxon>Eukaryota</taxon>
        <taxon>Metazoa</taxon>
        <taxon>Ecdysozoa</taxon>
        <taxon>Nematoda</taxon>
        <taxon>Chromadorea</taxon>
        <taxon>Rhabditida</taxon>
        <taxon>Tylenchina</taxon>
        <taxon>Panagrolaimomorpha</taxon>
        <taxon>Strongyloidoidea</taxon>
        <taxon>Steinernematidae</taxon>
        <taxon>Steinernema</taxon>
    </lineage>
</organism>
<comment type="caution">
    <text evidence="2">The sequence shown here is derived from an EMBL/GenBank/DDBJ whole genome shotgun (WGS) entry which is preliminary data.</text>
</comment>
<keyword evidence="3" id="KW-1185">Reference proteome</keyword>
<evidence type="ECO:0000313" key="2">
    <source>
        <dbReference type="EMBL" id="KAK0419414.1"/>
    </source>
</evidence>
<feature type="chain" id="PRO_5041299213" description="DOMON domain-containing protein" evidence="1">
    <location>
        <begin position="22"/>
        <end position="432"/>
    </location>
</feature>